<accession>A0A0E9UZL6</accession>
<dbReference type="AlphaFoldDB" id="A0A0E9UZL6"/>
<proteinExistence type="predicted"/>
<name>A0A0E9UZL6_ANGAN</name>
<reference evidence="1" key="1">
    <citation type="submission" date="2014-11" db="EMBL/GenBank/DDBJ databases">
        <authorList>
            <person name="Amaro Gonzalez C."/>
        </authorList>
    </citation>
    <scope>NUCLEOTIDE SEQUENCE</scope>
</reference>
<protein>
    <submittedName>
        <fullName evidence="1">Uncharacterized protein</fullName>
    </submittedName>
</protein>
<dbReference type="EMBL" id="GBXM01037932">
    <property type="protein sequence ID" value="JAH70645.1"/>
    <property type="molecule type" value="Transcribed_RNA"/>
</dbReference>
<evidence type="ECO:0000313" key="1">
    <source>
        <dbReference type="EMBL" id="JAH70645.1"/>
    </source>
</evidence>
<reference evidence="1" key="2">
    <citation type="journal article" date="2015" name="Fish Shellfish Immunol.">
        <title>Early steps in the European eel (Anguilla anguilla)-Vibrio vulnificus interaction in the gills: Role of the RtxA13 toxin.</title>
        <authorList>
            <person name="Callol A."/>
            <person name="Pajuelo D."/>
            <person name="Ebbesson L."/>
            <person name="Teles M."/>
            <person name="MacKenzie S."/>
            <person name="Amaro C."/>
        </authorList>
    </citation>
    <scope>NUCLEOTIDE SEQUENCE</scope>
</reference>
<organism evidence="1">
    <name type="scientific">Anguilla anguilla</name>
    <name type="common">European freshwater eel</name>
    <name type="synonym">Muraena anguilla</name>
    <dbReference type="NCBI Taxonomy" id="7936"/>
    <lineage>
        <taxon>Eukaryota</taxon>
        <taxon>Metazoa</taxon>
        <taxon>Chordata</taxon>
        <taxon>Craniata</taxon>
        <taxon>Vertebrata</taxon>
        <taxon>Euteleostomi</taxon>
        <taxon>Actinopterygii</taxon>
        <taxon>Neopterygii</taxon>
        <taxon>Teleostei</taxon>
        <taxon>Anguilliformes</taxon>
        <taxon>Anguillidae</taxon>
        <taxon>Anguilla</taxon>
    </lineage>
</organism>
<sequence length="56" mass="6019">MGALHSACCNVAFSKMDVFIAVQQALHKPSFSPQSPQLGFSPVCHCMLVSSLILKI</sequence>